<feature type="transmembrane region" description="Helical" evidence="1">
    <location>
        <begin position="243"/>
        <end position="261"/>
    </location>
</feature>
<dbReference type="RefSeq" id="WP_211251268.1">
    <property type="nucleotide sequence ID" value="NZ_BSOR01000001.1"/>
</dbReference>
<name>A0ABQ5ZRD7_9GAMM</name>
<keyword evidence="1" id="KW-0812">Transmembrane</keyword>
<feature type="transmembrane region" description="Helical" evidence="1">
    <location>
        <begin position="83"/>
        <end position="101"/>
    </location>
</feature>
<feature type="transmembrane region" description="Helical" evidence="1">
    <location>
        <begin position="221"/>
        <end position="237"/>
    </location>
</feature>
<feature type="transmembrane region" description="Helical" evidence="1">
    <location>
        <begin position="273"/>
        <end position="291"/>
    </location>
</feature>
<dbReference type="EMBL" id="BSOR01000001">
    <property type="protein sequence ID" value="GLR62710.1"/>
    <property type="molecule type" value="Genomic_DNA"/>
</dbReference>
<feature type="transmembrane region" description="Helical" evidence="1">
    <location>
        <begin position="137"/>
        <end position="155"/>
    </location>
</feature>
<accession>A0ABQ5ZRD7</accession>
<evidence type="ECO:0000256" key="1">
    <source>
        <dbReference type="SAM" id="Phobius"/>
    </source>
</evidence>
<comment type="caution">
    <text evidence="2">The sequence shown here is derived from an EMBL/GenBank/DDBJ whole genome shotgun (WGS) entry which is preliminary data.</text>
</comment>
<proteinExistence type="predicted"/>
<feature type="transmembrane region" description="Helical" evidence="1">
    <location>
        <begin position="107"/>
        <end position="125"/>
    </location>
</feature>
<keyword evidence="1" id="KW-0472">Membrane</keyword>
<protein>
    <recommendedName>
        <fullName evidence="4">NnrS protein</fullName>
    </recommendedName>
</protein>
<feature type="transmembrane region" description="Helical" evidence="1">
    <location>
        <begin position="336"/>
        <end position="358"/>
    </location>
</feature>
<sequence length="403" mass="45051">MLNHPVCLCAFRPFFLLSLVSGLISLFLWLGFLQGWWVLPATTSGIIVWHAHELLFGFVMASLAGFILTAMPEFTRTPDVRRQIFLGLAVLWVLGRITFWASGWLGIVPTAITNVGFSLGLWLYLQPRLLVNPLRRQWLFSMGLAGMAGISIGFYSDLLRDLYPMRWLHAGIGMMMALIVITASRIAMRIVNESIEALPINKDENDQDLPDEYRSTPPRRNLAVFCILLYTATHFIWPQASVNGWLALAAAASVFNVLNDWHVGRALFSRWPLQFYAVYWFMAVGYIVLGLQHLGMPIPASSGWHLLSIGGMSLSVFSVLCISGRTHSGHQLDERNWVNLVTCLIIIAAISRALAGWLDLPLNLLYLISGSTWLAAFSITLYYLAPVFLKPRPDGGKGCEEPL</sequence>
<feature type="transmembrane region" description="Helical" evidence="1">
    <location>
        <begin position="49"/>
        <end position="71"/>
    </location>
</feature>
<dbReference type="InterPro" id="IPR010266">
    <property type="entry name" value="NnrS"/>
</dbReference>
<evidence type="ECO:0008006" key="4">
    <source>
        <dbReference type="Google" id="ProtNLM"/>
    </source>
</evidence>
<feature type="transmembrane region" description="Helical" evidence="1">
    <location>
        <begin position="364"/>
        <end position="385"/>
    </location>
</feature>
<reference evidence="3" key="1">
    <citation type="journal article" date="2019" name="Int. J. Syst. Evol. Microbiol.">
        <title>The Global Catalogue of Microorganisms (GCM) 10K type strain sequencing project: providing services to taxonomists for standard genome sequencing and annotation.</title>
        <authorList>
            <consortium name="The Broad Institute Genomics Platform"/>
            <consortium name="The Broad Institute Genome Sequencing Center for Infectious Disease"/>
            <person name="Wu L."/>
            <person name="Ma J."/>
        </authorList>
    </citation>
    <scope>NUCLEOTIDE SEQUENCE [LARGE SCALE GENOMIC DNA]</scope>
    <source>
        <strain evidence="3">NBRC 100033</strain>
    </source>
</reference>
<dbReference type="Proteomes" id="UP001156682">
    <property type="component" value="Unassembled WGS sequence"/>
</dbReference>
<evidence type="ECO:0000313" key="2">
    <source>
        <dbReference type="EMBL" id="GLR62710.1"/>
    </source>
</evidence>
<dbReference type="Pfam" id="PF05940">
    <property type="entry name" value="NnrS"/>
    <property type="match status" value="1"/>
</dbReference>
<keyword evidence="1" id="KW-1133">Transmembrane helix</keyword>
<evidence type="ECO:0000313" key="3">
    <source>
        <dbReference type="Proteomes" id="UP001156682"/>
    </source>
</evidence>
<keyword evidence="3" id="KW-1185">Reference proteome</keyword>
<organism evidence="2 3">
    <name type="scientific">Marinospirillum insulare</name>
    <dbReference type="NCBI Taxonomy" id="217169"/>
    <lineage>
        <taxon>Bacteria</taxon>
        <taxon>Pseudomonadati</taxon>
        <taxon>Pseudomonadota</taxon>
        <taxon>Gammaproteobacteria</taxon>
        <taxon>Oceanospirillales</taxon>
        <taxon>Oceanospirillaceae</taxon>
        <taxon>Marinospirillum</taxon>
    </lineage>
</organism>
<feature type="transmembrane region" description="Helical" evidence="1">
    <location>
        <begin position="14"/>
        <end position="37"/>
    </location>
</feature>
<gene>
    <name evidence="2" type="ORF">GCM10007878_01450</name>
</gene>
<feature type="transmembrane region" description="Helical" evidence="1">
    <location>
        <begin position="303"/>
        <end position="324"/>
    </location>
</feature>
<feature type="transmembrane region" description="Helical" evidence="1">
    <location>
        <begin position="167"/>
        <end position="188"/>
    </location>
</feature>